<evidence type="ECO:0000256" key="2">
    <source>
        <dbReference type="SAM" id="Phobius"/>
    </source>
</evidence>
<keyword evidence="2" id="KW-0812">Transmembrane</keyword>
<gene>
    <name evidence="3" type="ORF">BS50DRAFT_478317</name>
</gene>
<feature type="compositionally biased region" description="Low complexity" evidence="1">
    <location>
        <begin position="252"/>
        <end position="262"/>
    </location>
</feature>
<accession>A0A2T2PAK6</accession>
<evidence type="ECO:0000313" key="3">
    <source>
        <dbReference type="EMBL" id="PSN74680.1"/>
    </source>
</evidence>
<dbReference type="AlphaFoldDB" id="A0A2T2PAK6"/>
<feature type="compositionally biased region" description="Low complexity" evidence="1">
    <location>
        <begin position="93"/>
        <end position="105"/>
    </location>
</feature>
<feature type="region of interest" description="Disordered" evidence="1">
    <location>
        <begin position="177"/>
        <end position="278"/>
    </location>
</feature>
<keyword evidence="4" id="KW-1185">Reference proteome</keyword>
<evidence type="ECO:0000313" key="4">
    <source>
        <dbReference type="Proteomes" id="UP000240883"/>
    </source>
</evidence>
<feature type="region of interest" description="Disordered" evidence="1">
    <location>
        <begin position="89"/>
        <end position="165"/>
    </location>
</feature>
<dbReference type="EMBL" id="KZ678128">
    <property type="protein sequence ID" value="PSN74680.1"/>
    <property type="molecule type" value="Genomic_DNA"/>
</dbReference>
<feature type="compositionally biased region" description="Polar residues" evidence="1">
    <location>
        <begin position="116"/>
        <end position="129"/>
    </location>
</feature>
<dbReference type="OrthoDB" id="5361354at2759"/>
<dbReference type="Proteomes" id="UP000240883">
    <property type="component" value="Unassembled WGS sequence"/>
</dbReference>
<keyword evidence="2" id="KW-0472">Membrane</keyword>
<proteinExistence type="predicted"/>
<protein>
    <submittedName>
        <fullName evidence="3">Uncharacterized protein</fullName>
    </submittedName>
</protein>
<dbReference type="PANTHER" id="PTHR40623:SF1">
    <property type="match status" value="1"/>
</dbReference>
<reference evidence="3 4" key="1">
    <citation type="journal article" date="2018" name="Front. Microbiol.">
        <title>Genome-Wide Analysis of Corynespora cassiicola Leaf Fall Disease Putative Effectors.</title>
        <authorList>
            <person name="Lopez D."/>
            <person name="Ribeiro S."/>
            <person name="Label P."/>
            <person name="Fumanal B."/>
            <person name="Venisse J.S."/>
            <person name="Kohler A."/>
            <person name="de Oliveira R.R."/>
            <person name="Labutti K."/>
            <person name="Lipzen A."/>
            <person name="Lail K."/>
            <person name="Bauer D."/>
            <person name="Ohm R.A."/>
            <person name="Barry K.W."/>
            <person name="Spatafora J."/>
            <person name="Grigoriev I.V."/>
            <person name="Martin F.M."/>
            <person name="Pujade-Renaud V."/>
        </authorList>
    </citation>
    <scope>NUCLEOTIDE SEQUENCE [LARGE SCALE GENOMIC DNA]</scope>
    <source>
        <strain evidence="3 4">Philippines</strain>
    </source>
</reference>
<feature type="compositionally biased region" description="Polar residues" evidence="1">
    <location>
        <begin position="177"/>
        <end position="199"/>
    </location>
</feature>
<feature type="transmembrane region" description="Helical" evidence="2">
    <location>
        <begin position="12"/>
        <end position="35"/>
    </location>
</feature>
<sequence length="278" mass="29642">MGNWFGDLDLAYKYTIVFGSLLLLTLIAGFLKVWYNHRKMAKLTKELKVEEGPREDQMELNQREKDEGDLFGIRAIEAGFYAGIPQSRPTSRAGSIAGSPSMSSSTLIGGGGLNTPKIQSNSMNNSVTSLPLARTTERYRDSETLPSDSPPQKKATPAIRLQPSDAQITGNINHSSAVNMSLNVPPSPVTSRHSPSPTFDGSDDGDNDAQAANYKPDHYVPAPPQIPMPNGLRASVHSAEDAAKSQTASLAGPSPGSSNPSSPGYPPEARLPSLPSSR</sequence>
<evidence type="ECO:0000256" key="1">
    <source>
        <dbReference type="SAM" id="MobiDB-lite"/>
    </source>
</evidence>
<dbReference type="PANTHER" id="PTHR40623">
    <property type="entry name" value="INTEGRAL MEMBRANE PROTEIN"/>
    <property type="match status" value="1"/>
</dbReference>
<keyword evidence="2" id="KW-1133">Transmembrane helix</keyword>
<organism evidence="3 4">
    <name type="scientific">Corynespora cassiicola Philippines</name>
    <dbReference type="NCBI Taxonomy" id="1448308"/>
    <lineage>
        <taxon>Eukaryota</taxon>
        <taxon>Fungi</taxon>
        <taxon>Dikarya</taxon>
        <taxon>Ascomycota</taxon>
        <taxon>Pezizomycotina</taxon>
        <taxon>Dothideomycetes</taxon>
        <taxon>Pleosporomycetidae</taxon>
        <taxon>Pleosporales</taxon>
        <taxon>Corynesporascaceae</taxon>
        <taxon>Corynespora</taxon>
    </lineage>
</organism>
<name>A0A2T2PAK6_CORCC</name>